<feature type="transmembrane region" description="Helical" evidence="2">
    <location>
        <begin position="124"/>
        <end position="140"/>
    </location>
</feature>
<dbReference type="GO" id="GO:0004190">
    <property type="term" value="F:aspartic-type endopeptidase activity"/>
    <property type="evidence" value="ECO:0007669"/>
    <property type="project" value="InterPro"/>
</dbReference>
<dbReference type="PANTHER" id="PTHR30487:SF0">
    <property type="entry name" value="PREPILIN LEADER PEPTIDASE_N-METHYLTRANSFERASE-RELATED"/>
    <property type="match status" value="1"/>
</dbReference>
<feature type="transmembrane region" description="Helical" evidence="2">
    <location>
        <begin position="6"/>
        <end position="22"/>
    </location>
</feature>
<dbReference type="PANTHER" id="PTHR30487">
    <property type="entry name" value="TYPE 4 PREPILIN-LIKE PROTEINS LEADER PEPTIDE-PROCESSING ENZYME"/>
    <property type="match status" value="1"/>
</dbReference>
<feature type="transmembrane region" description="Helical" evidence="2">
    <location>
        <begin position="98"/>
        <end position="118"/>
    </location>
</feature>
<dbReference type="Proteomes" id="UP000237797">
    <property type="component" value="Unassembled WGS sequence"/>
</dbReference>
<dbReference type="GO" id="GO:0006465">
    <property type="term" value="P:signal peptide processing"/>
    <property type="evidence" value="ECO:0007669"/>
    <property type="project" value="TreeGrafter"/>
</dbReference>
<evidence type="ECO:0000256" key="2">
    <source>
        <dbReference type="SAM" id="Phobius"/>
    </source>
</evidence>
<keyword evidence="5" id="KW-1185">Reference proteome</keyword>
<dbReference type="InterPro" id="IPR000045">
    <property type="entry name" value="Prepilin_IV_endopep_pep"/>
</dbReference>
<keyword evidence="4" id="KW-0808">Transferase</keyword>
<reference evidence="4 5" key="1">
    <citation type="submission" date="2018-03" db="EMBL/GenBank/DDBJ databases">
        <title>Genomic Encyclopedia of Archaeal and Bacterial Type Strains, Phase II (KMG-II): from individual species to whole genera.</title>
        <authorList>
            <person name="Goeker M."/>
        </authorList>
    </citation>
    <scope>NUCLEOTIDE SEQUENCE [LARGE SCALE GENOMIC DNA]</scope>
    <source>
        <strain evidence="4 5">DSM 44946</strain>
    </source>
</reference>
<dbReference type="EMBL" id="PVNE01000025">
    <property type="protein sequence ID" value="PRX39447.1"/>
    <property type="molecule type" value="Genomic_DNA"/>
</dbReference>
<dbReference type="RefSeq" id="WP_106346139.1">
    <property type="nucleotide sequence ID" value="NZ_PVNE01000025.1"/>
</dbReference>
<keyword evidence="2" id="KW-1133">Transmembrane helix</keyword>
<dbReference type="Gene3D" id="1.20.120.1220">
    <property type="match status" value="1"/>
</dbReference>
<feature type="transmembrane region" description="Helical" evidence="2">
    <location>
        <begin position="147"/>
        <end position="166"/>
    </location>
</feature>
<evidence type="ECO:0000313" key="5">
    <source>
        <dbReference type="Proteomes" id="UP000237797"/>
    </source>
</evidence>
<evidence type="ECO:0000259" key="3">
    <source>
        <dbReference type="Pfam" id="PF01478"/>
    </source>
</evidence>
<dbReference type="OrthoDB" id="9789291at2"/>
<dbReference type="InterPro" id="IPR050882">
    <property type="entry name" value="Prepilin_peptidase/N-MTase"/>
</dbReference>
<protein>
    <submittedName>
        <fullName evidence="4">Leader peptidase (Prepilin peptidase)/N-methyltransferase</fullName>
    </submittedName>
</protein>
<name>A0A2T0LBZ0_9BACL</name>
<feature type="transmembrane region" description="Helical" evidence="2">
    <location>
        <begin position="186"/>
        <end position="206"/>
    </location>
</feature>
<dbReference type="GO" id="GO:0032259">
    <property type="term" value="P:methylation"/>
    <property type="evidence" value="ECO:0007669"/>
    <property type="project" value="UniProtKB-KW"/>
</dbReference>
<comment type="caution">
    <text evidence="4">The sequence shown here is derived from an EMBL/GenBank/DDBJ whole genome shotgun (WGS) entry which is preliminary data.</text>
</comment>
<gene>
    <name evidence="4" type="ORF">CLV97_12563</name>
</gene>
<feature type="domain" description="Prepilin type IV endopeptidase peptidase" evidence="3">
    <location>
        <begin position="102"/>
        <end position="204"/>
    </location>
</feature>
<proteinExistence type="inferred from homology"/>
<organism evidence="4 5">
    <name type="scientific">Planifilum fimeticola</name>
    <dbReference type="NCBI Taxonomy" id="201975"/>
    <lineage>
        <taxon>Bacteria</taxon>
        <taxon>Bacillati</taxon>
        <taxon>Bacillota</taxon>
        <taxon>Bacilli</taxon>
        <taxon>Bacillales</taxon>
        <taxon>Thermoactinomycetaceae</taxon>
        <taxon>Planifilum</taxon>
    </lineage>
</organism>
<dbReference type="GO" id="GO:0005886">
    <property type="term" value="C:plasma membrane"/>
    <property type="evidence" value="ECO:0007669"/>
    <property type="project" value="TreeGrafter"/>
</dbReference>
<accession>A0A2T0LBZ0</accession>
<evidence type="ECO:0000256" key="1">
    <source>
        <dbReference type="ARBA" id="ARBA00005801"/>
    </source>
</evidence>
<keyword evidence="2" id="KW-0812">Transmembrane</keyword>
<keyword evidence="4" id="KW-0489">Methyltransferase</keyword>
<sequence>MAELIFSFAMGWAVGLLLPRIARRLVQKGNGDAVYRCGDCRRSAESGGPEGFFDPGNRRTPLCRSCGRPLFPPAGSASWLTGGGFAAAQTVWGGTGELWVAWLLVSILVLVVLTDFWAMIIPDAVTVPGMALFFLVRLWVRQDSFSLYLLGFVVSLLLSYVIARVTGGMGGGDVKLLAMSGMALGWPNGLLAFALAVMSGGLHALYMMAKGGRRRDPLPFGPHLAAGIFVAHGWGGGIIDWYGSFFFVTKVLF</sequence>
<evidence type="ECO:0000313" key="4">
    <source>
        <dbReference type="EMBL" id="PRX39447.1"/>
    </source>
</evidence>
<dbReference type="GO" id="GO:0008168">
    <property type="term" value="F:methyltransferase activity"/>
    <property type="evidence" value="ECO:0007669"/>
    <property type="project" value="UniProtKB-KW"/>
</dbReference>
<dbReference type="AlphaFoldDB" id="A0A2T0LBZ0"/>
<dbReference type="Pfam" id="PF01478">
    <property type="entry name" value="Peptidase_A24"/>
    <property type="match status" value="1"/>
</dbReference>
<comment type="similarity">
    <text evidence="1">Belongs to the peptidase A24 family.</text>
</comment>
<keyword evidence="2" id="KW-0472">Membrane</keyword>